<evidence type="ECO:0000313" key="4">
    <source>
        <dbReference type="Proteomes" id="UP000315750"/>
    </source>
</evidence>
<accession>A0A518AKA6</accession>
<dbReference type="EMBL" id="CP036278">
    <property type="protein sequence ID" value="QDU55161.1"/>
    <property type="molecule type" value="Genomic_DNA"/>
</dbReference>
<protein>
    <submittedName>
        <fullName evidence="3">Uncharacterized protein</fullName>
    </submittedName>
</protein>
<keyword evidence="2" id="KW-0812">Transmembrane</keyword>
<evidence type="ECO:0000313" key="3">
    <source>
        <dbReference type="EMBL" id="QDU55161.1"/>
    </source>
</evidence>
<keyword evidence="2" id="KW-0472">Membrane</keyword>
<feature type="transmembrane region" description="Helical" evidence="2">
    <location>
        <begin position="25"/>
        <end position="49"/>
    </location>
</feature>
<keyword evidence="4" id="KW-1185">Reference proteome</keyword>
<dbReference type="OrthoDB" id="229095at2"/>
<proteinExistence type="predicted"/>
<sequence>MPDFEIRTDTVSLAEKRAAKRKSKLPGLVIAAVSAACVVLVILIVATLMRGGGQPADPLAEQATGQAPANRSPNESRATSEPDHVEPAEPALVEDDGKTMWVSPTAGPPIDLAGLPMGCEMFLAMRPADLMATPEGEKWLAALGPRGGQAEHYLEHQTGLTFREIDQLLIGVRPTGEFATELTLVVTPREGASQRLSSQHYLLVGREPTFVIASPNALAEIKELKGAAPPLRREVELVVGSTDSSRHVTLVAAPAFLFGEGRSMWQGALAGLRDPLFNLLPDSTRCAAVSLHAGDDFFAEVRLAATIDQKPWTFANQFADKIASWPAEAERAIAGITATSYSAAVVARLPAMLRTLSRYQRVGADNDQALLRVYLPAPAGHNLLMAGELLLSETMAAGGASTPQVAGNQPPAQSIEERLAQRTSLSFARDTLETAVQLLGDDIGVDIVLMGGDLQLDGITKNQSFGLDEQDKPAAEILVSILRLANPDKTASGPDDPKQKLVYVLGTRPGSIDPAVLVTTRAQAEKRGDELPEIFVPK</sequence>
<feature type="region of interest" description="Disordered" evidence="1">
    <location>
        <begin position="56"/>
        <end position="100"/>
    </location>
</feature>
<feature type="compositionally biased region" description="Polar residues" evidence="1">
    <location>
        <begin position="63"/>
        <end position="77"/>
    </location>
</feature>
<dbReference type="KEGG" id="amuc:Pan181_13470"/>
<dbReference type="Proteomes" id="UP000315750">
    <property type="component" value="Chromosome"/>
</dbReference>
<reference evidence="3 4" key="1">
    <citation type="submission" date="2019-02" db="EMBL/GenBank/DDBJ databases">
        <title>Deep-cultivation of Planctomycetes and their phenomic and genomic characterization uncovers novel biology.</title>
        <authorList>
            <person name="Wiegand S."/>
            <person name="Jogler M."/>
            <person name="Boedeker C."/>
            <person name="Pinto D."/>
            <person name="Vollmers J."/>
            <person name="Rivas-Marin E."/>
            <person name="Kohn T."/>
            <person name="Peeters S.H."/>
            <person name="Heuer A."/>
            <person name="Rast P."/>
            <person name="Oberbeckmann S."/>
            <person name="Bunk B."/>
            <person name="Jeske O."/>
            <person name="Meyerdierks A."/>
            <person name="Storesund J.E."/>
            <person name="Kallscheuer N."/>
            <person name="Luecker S."/>
            <person name="Lage O.M."/>
            <person name="Pohl T."/>
            <person name="Merkel B.J."/>
            <person name="Hornburger P."/>
            <person name="Mueller R.-W."/>
            <person name="Bruemmer F."/>
            <person name="Labrenz M."/>
            <person name="Spormann A.M."/>
            <person name="Op den Camp H."/>
            <person name="Overmann J."/>
            <person name="Amann R."/>
            <person name="Jetten M.S.M."/>
            <person name="Mascher T."/>
            <person name="Medema M.H."/>
            <person name="Devos D.P."/>
            <person name="Kaster A.-K."/>
            <person name="Ovreas L."/>
            <person name="Rohde M."/>
            <person name="Galperin M.Y."/>
            <person name="Jogler C."/>
        </authorList>
    </citation>
    <scope>NUCLEOTIDE SEQUENCE [LARGE SCALE GENOMIC DNA]</scope>
    <source>
        <strain evidence="3 4">Pan181</strain>
    </source>
</reference>
<keyword evidence="2" id="KW-1133">Transmembrane helix</keyword>
<organism evidence="3 4">
    <name type="scientific">Aeoliella mucimassa</name>
    <dbReference type="NCBI Taxonomy" id="2527972"/>
    <lineage>
        <taxon>Bacteria</taxon>
        <taxon>Pseudomonadati</taxon>
        <taxon>Planctomycetota</taxon>
        <taxon>Planctomycetia</taxon>
        <taxon>Pirellulales</taxon>
        <taxon>Lacipirellulaceae</taxon>
        <taxon>Aeoliella</taxon>
    </lineage>
</organism>
<evidence type="ECO:0000256" key="2">
    <source>
        <dbReference type="SAM" id="Phobius"/>
    </source>
</evidence>
<gene>
    <name evidence="3" type="ORF">Pan181_13470</name>
</gene>
<feature type="compositionally biased region" description="Basic and acidic residues" evidence="1">
    <location>
        <begin position="78"/>
        <end position="87"/>
    </location>
</feature>
<dbReference type="RefSeq" id="WP_145246055.1">
    <property type="nucleotide sequence ID" value="NZ_CP036278.1"/>
</dbReference>
<evidence type="ECO:0000256" key="1">
    <source>
        <dbReference type="SAM" id="MobiDB-lite"/>
    </source>
</evidence>
<name>A0A518AKA6_9BACT</name>
<dbReference type="AlphaFoldDB" id="A0A518AKA6"/>